<feature type="transmembrane region" description="Helical" evidence="2">
    <location>
        <begin position="43"/>
        <end position="64"/>
    </location>
</feature>
<dbReference type="PROSITE" id="PS50883">
    <property type="entry name" value="EAL"/>
    <property type="match status" value="1"/>
</dbReference>
<dbReference type="NCBIfam" id="TIGR00254">
    <property type="entry name" value="GGDEF"/>
    <property type="match status" value="1"/>
</dbReference>
<dbReference type="SMART" id="SM00052">
    <property type="entry name" value="EAL"/>
    <property type="match status" value="1"/>
</dbReference>
<dbReference type="CDD" id="cd01949">
    <property type="entry name" value="GGDEF"/>
    <property type="match status" value="1"/>
</dbReference>
<dbReference type="SUPFAM" id="SSF55073">
    <property type="entry name" value="Nucleotide cyclase"/>
    <property type="match status" value="1"/>
</dbReference>
<dbReference type="InterPro" id="IPR029787">
    <property type="entry name" value="Nucleotide_cyclase"/>
</dbReference>
<dbReference type="InterPro" id="IPR000160">
    <property type="entry name" value="GGDEF_dom"/>
</dbReference>
<dbReference type="CDD" id="cd01948">
    <property type="entry name" value="EAL"/>
    <property type="match status" value="1"/>
</dbReference>
<reference evidence="5 6" key="1">
    <citation type="submission" date="2022-07" db="EMBL/GenBank/DDBJ databases">
        <title>A copper resistant bacterium isolated from sediment samples of deep sea hydrothermal areas.</title>
        <authorList>
            <person name="Zeng X."/>
        </authorList>
    </citation>
    <scope>NUCLEOTIDE SEQUENCE [LARGE SCALE GENOMIC DNA]</scope>
    <source>
        <strain evidence="6">CuT 6</strain>
    </source>
</reference>
<feature type="domain" description="EAL" evidence="3">
    <location>
        <begin position="464"/>
        <end position="715"/>
    </location>
</feature>
<evidence type="ECO:0000313" key="5">
    <source>
        <dbReference type="EMBL" id="WZF87141.1"/>
    </source>
</evidence>
<dbReference type="Gene3D" id="3.30.70.270">
    <property type="match status" value="1"/>
</dbReference>
<keyword evidence="2" id="KW-1133">Transmembrane helix</keyword>
<dbReference type="SMART" id="SM00267">
    <property type="entry name" value="GGDEF"/>
    <property type="match status" value="1"/>
</dbReference>
<feature type="transmembrane region" description="Helical" evidence="2">
    <location>
        <begin position="178"/>
        <end position="201"/>
    </location>
</feature>
<dbReference type="PANTHER" id="PTHR33121">
    <property type="entry name" value="CYCLIC DI-GMP PHOSPHODIESTERASE PDEF"/>
    <property type="match status" value="1"/>
</dbReference>
<accession>A0ABZ2VXZ6</accession>
<dbReference type="PANTHER" id="PTHR33121:SF70">
    <property type="entry name" value="SIGNALING PROTEIN YKOW"/>
    <property type="match status" value="1"/>
</dbReference>
<organism evidence="5 6">
    <name type="scientific">Marinobacter metalliresistant</name>
    <dbReference type="NCBI Taxonomy" id="2961995"/>
    <lineage>
        <taxon>Bacteria</taxon>
        <taxon>Pseudomonadati</taxon>
        <taxon>Pseudomonadota</taxon>
        <taxon>Gammaproteobacteria</taxon>
        <taxon>Pseudomonadales</taxon>
        <taxon>Marinobacteraceae</taxon>
        <taxon>Marinobacter</taxon>
    </lineage>
</organism>
<name>A0ABZ2VXZ6_9GAMM</name>
<dbReference type="RefSeq" id="WP_341580869.1">
    <property type="nucleotide sequence ID" value="NZ_CP101118.1"/>
</dbReference>
<evidence type="ECO:0000259" key="4">
    <source>
        <dbReference type="PROSITE" id="PS50887"/>
    </source>
</evidence>
<dbReference type="Pfam" id="PF00990">
    <property type="entry name" value="GGDEF"/>
    <property type="match status" value="1"/>
</dbReference>
<feature type="domain" description="GGDEF" evidence="4">
    <location>
        <begin position="320"/>
        <end position="455"/>
    </location>
</feature>
<protein>
    <submittedName>
        <fullName evidence="5">EAL domain-containing protein</fullName>
    </submittedName>
</protein>
<dbReference type="EMBL" id="CP101118">
    <property type="protein sequence ID" value="WZF87141.1"/>
    <property type="molecule type" value="Genomic_DNA"/>
</dbReference>
<dbReference type="InterPro" id="IPR043128">
    <property type="entry name" value="Rev_trsase/Diguanyl_cyclase"/>
</dbReference>
<dbReference type="Pfam" id="PF00563">
    <property type="entry name" value="EAL"/>
    <property type="match status" value="1"/>
</dbReference>
<dbReference type="InterPro" id="IPR035919">
    <property type="entry name" value="EAL_sf"/>
</dbReference>
<gene>
    <name evidence="5" type="ORF">NLK58_12305</name>
</gene>
<dbReference type="Proteomes" id="UP001475781">
    <property type="component" value="Chromosome"/>
</dbReference>
<evidence type="ECO:0000256" key="2">
    <source>
        <dbReference type="SAM" id="Phobius"/>
    </source>
</evidence>
<proteinExistence type="predicted"/>
<keyword evidence="1" id="KW-0175">Coiled coil</keyword>
<dbReference type="PROSITE" id="PS50887">
    <property type="entry name" value="GGDEF"/>
    <property type="match status" value="1"/>
</dbReference>
<evidence type="ECO:0000256" key="1">
    <source>
        <dbReference type="SAM" id="Coils"/>
    </source>
</evidence>
<dbReference type="Gene3D" id="3.20.20.450">
    <property type="entry name" value="EAL domain"/>
    <property type="match status" value="1"/>
</dbReference>
<keyword evidence="2" id="KW-0812">Transmembrane</keyword>
<sequence>MRWPAGMEAGFDGAREGTGFGRTNWQSLMNWARQLVACRLCRNLTVAAFVAILVIEFVILIPSYRNYEESLLRQHATVAEQAIKTYLATKSGSVTADSLEHLLESSRLTGIELMVGDQWLRAGEAVREPGDALGRLRDLERPEGIRLEIAWREGQWLGDYPVRARVDVTGVSAELTAFVARISGLSLLIAIFVTIVTMAVVDRMMLSPLLRLRSRIIQAGTDAEHPLSYVRQPERCDEFGEVEGAFNGMLKQNASYLNRLQSLNQRLDQLLMERTRSLKRTEQELEIRSLYDQLTGLANRNLFEERITQYLAEAGKHDAAASALVVFGLDEFQALNGLAGHQAGDRVLQEVARRLGRFSREPGFVSRLGGDVFGLWFTAREDKPEVHLEADIADVISACTAPVQVGGFSHECHISAGVAVAPMDGSDAETLLSHAEIAMHRAKKSPDQKVQFFASDFGEQIQRHQTLVRDLRTAIEHREFELHYQPQFDRLRRCVGYEALLRWRHPADGLVSPADFVPVAEQTGLIIPMGLWVVEQAVVTMKRWVEQGFEGRMAVNISARQLADPSLAETIENILQSHNLAPDCLELEITETALMEDVTMALKILQRFRALGVLLAVDDFGTGYSSLAYLKALPVKRIKIDRAFVIGLPDNEQDEVLCRTMISMAHSLGCEVIAEGVETEAQASWLLTSGCDELQGFLLGRPTPEGYRSSQSIAR</sequence>
<evidence type="ECO:0000313" key="6">
    <source>
        <dbReference type="Proteomes" id="UP001475781"/>
    </source>
</evidence>
<keyword evidence="6" id="KW-1185">Reference proteome</keyword>
<dbReference type="InterPro" id="IPR050706">
    <property type="entry name" value="Cyclic-di-GMP_PDE-like"/>
</dbReference>
<keyword evidence="2" id="KW-0472">Membrane</keyword>
<evidence type="ECO:0000259" key="3">
    <source>
        <dbReference type="PROSITE" id="PS50883"/>
    </source>
</evidence>
<feature type="coiled-coil region" evidence="1">
    <location>
        <begin position="253"/>
        <end position="284"/>
    </location>
</feature>
<dbReference type="SUPFAM" id="SSF141868">
    <property type="entry name" value="EAL domain-like"/>
    <property type="match status" value="1"/>
</dbReference>
<dbReference type="InterPro" id="IPR001633">
    <property type="entry name" value="EAL_dom"/>
</dbReference>